<proteinExistence type="predicted"/>
<feature type="transmembrane region" description="Helical" evidence="8">
    <location>
        <begin position="183"/>
        <end position="206"/>
    </location>
</feature>
<evidence type="ECO:0000256" key="4">
    <source>
        <dbReference type="ARBA" id="ARBA00022692"/>
    </source>
</evidence>
<accession>A0A7X6DH08</accession>
<feature type="transmembrane region" description="Helical" evidence="8">
    <location>
        <begin position="442"/>
        <end position="463"/>
    </location>
</feature>
<feature type="transmembrane region" description="Helical" evidence="8">
    <location>
        <begin position="410"/>
        <end position="430"/>
    </location>
</feature>
<feature type="transmembrane region" description="Helical" evidence="8">
    <location>
        <begin position="337"/>
        <end position="358"/>
    </location>
</feature>
<sequence length="500" mass="51059">MSLEPKYDERHMEREAADAPCPLPPAAGRRRSRLRTRPRHPEGLVSAAAAARSTATHRMLHGPVLGTLLRLATPNVVGLFAATVMIGFDGYIVGRLGPQALAGVAVVLPLAMLMLQMSAGAFGGSTTAVVARALGADDAALAGRLARHALLVGLAASLPFTVLATGPWLYALMGARDDALEQASRYATVLFAGAAAVWTASVLGGVARGAGDMLAASLTQIGTTVMHLMLCPLLVFGLGPLAPLGVAGAAASTVACNAVSALALLAWLSRGSGPLRLLRGPWQWQRAAFRRVLALALPSAANPLLSNTSIALTTAYAGSYGTAVVAAYGIAARLEYILVPIAFGMGSALTAMVATNLGARQAARAKHATWAGAVLVLGVTGAIGVVAALWPQAWMVMFTSDSVVHSAGVSYLRIVGGCYGFFGLGLALFFASQGAGRLRWPLAASSLRLGVVALGGWLAVHATGGPPQALYAVVALSLCTLGLTLAAAIHAADWDGGERS</sequence>
<evidence type="ECO:0000256" key="5">
    <source>
        <dbReference type="ARBA" id="ARBA00022989"/>
    </source>
</evidence>
<feature type="region of interest" description="Disordered" evidence="7">
    <location>
        <begin position="1"/>
        <end position="44"/>
    </location>
</feature>
<name>A0A7X6DH08_9BURK</name>
<feature type="transmembrane region" description="Helical" evidence="8">
    <location>
        <begin position="310"/>
        <end position="331"/>
    </location>
</feature>
<feature type="transmembrane region" description="Helical" evidence="8">
    <location>
        <begin position="68"/>
        <end position="88"/>
    </location>
</feature>
<keyword evidence="3" id="KW-1003">Cell membrane</keyword>
<comment type="caution">
    <text evidence="9">The sequence shown here is derived from an EMBL/GenBank/DDBJ whole genome shotgun (WGS) entry which is preliminary data.</text>
</comment>
<feature type="transmembrane region" description="Helical" evidence="8">
    <location>
        <begin position="149"/>
        <end position="171"/>
    </location>
</feature>
<evidence type="ECO:0000256" key="2">
    <source>
        <dbReference type="ARBA" id="ARBA00022448"/>
    </source>
</evidence>
<evidence type="ECO:0000313" key="10">
    <source>
        <dbReference type="Proteomes" id="UP000521868"/>
    </source>
</evidence>
<keyword evidence="6 8" id="KW-0472">Membrane</keyword>
<feature type="transmembrane region" description="Helical" evidence="8">
    <location>
        <begin position="469"/>
        <end position="492"/>
    </location>
</feature>
<evidence type="ECO:0000256" key="7">
    <source>
        <dbReference type="SAM" id="MobiDB-lite"/>
    </source>
</evidence>
<feature type="transmembrane region" description="Helical" evidence="8">
    <location>
        <begin position="218"/>
        <end position="238"/>
    </location>
</feature>
<dbReference type="NCBIfam" id="TIGR00797">
    <property type="entry name" value="matE"/>
    <property type="match status" value="1"/>
</dbReference>
<comment type="subcellular location">
    <subcellularLocation>
        <location evidence="1">Cell inner membrane</location>
        <topology evidence="1">Multi-pass membrane protein</topology>
    </subcellularLocation>
</comment>
<keyword evidence="2" id="KW-0813">Transport</keyword>
<dbReference type="InterPro" id="IPR048279">
    <property type="entry name" value="MdtK-like"/>
</dbReference>
<evidence type="ECO:0000256" key="1">
    <source>
        <dbReference type="ARBA" id="ARBA00004429"/>
    </source>
</evidence>
<evidence type="ECO:0000256" key="3">
    <source>
        <dbReference type="ARBA" id="ARBA00022475"/>
    </source>
</evidence>
<dbReference type="PANTHER" id="PTHR43549">
    <property type="entry name" value="MULTIDRUG RESISTANCE PROTEIN YPNP-RELATED"/>
    <property type="match status" value="1"/>
</dbReference>
<feature type="compositionally biased region" description="Basic and acidic residues" evidence="7">
    <location>
        <begin position="1"/>
        <end position="17"/>
    </location>
</feature>
<dbReference type="PIRSF" id="PIRSF006603">
    <property type="entry name" value="DinF"/>
    <property type="match status" value="1"/>
</dbReference>
<feature type="compositionally biased region" description="Basic residues" evidence="7">
    <location>
        <begin position="28"/>
        <end position="38"/>
    </location>
</feature>
<keyword evidence="4 8" id="KW-0812">Transmembrane</keyword>
<gene>
    <name evidence="9" type="ORF">RAMLITH_14355</name>
</gene>
<dbReference type="GO" id="GO:0015297">
    <property type="term" value="F:antiporter activity"/>
    <property type="evidence" value="ECO:0007669"/>
    <property type="project" value="InterPro"/>
</dbReference>
<feature type="transmembrane region" description="Helical" evidence="8">
    <location>
        <begin position="370"/>
        <end position="390"/>
    </location>
</feature>
<dbReference type="AlphaFoldDB" id="A0A7X6DH08"/>
<keyword evidence="5 8" id="KW-1133">Transmembrane helix</keyword>
<dbReference type="Pfam" id="PF01554">
    <property type="entry name" value="MatE"/>
    <property type="match status" value="2"/>
</dbReference>
<dbReference type="PANTHER" id="PTHR43549:SF3">
    <property type="entry name" value="MULTIDRUG RESISTANCE PROTEIN YPNP-RELATED"/>
    <property type="match status" value="1"/>
</dbReference>
<dbReference type="InterPro" id="IPR002528">
    <property type="entry name" value="MATE_fam"/>
</dbReference>
<feature type="transmembrane region" description="Helical" evidence="8">
    <location>
        <begin position="100"/>
        <end position="122"/>
    </location>
</feature>
<dbReference type="EMBL" id="VTOX01000004">
    <property type="protein sequence ID" value="NKE67010.1"/>
    <property type="molecule type" value="Genomic_DNA"/>
</dbReference>
<reference evidence="9 10" key="1">
    <citation type="journal article" date="2020" name="Nature">
        <title>Bacterial chemolithoautotrophy via manganese oxidation.</title>
        <authorList>
            <person name="Yu H."/>
            <person name="Leadbetter J.R."/>
        </authorList>
    </citation>
    <scope>NUCLEOTIDE SEQUENCE [LARGE SCALE GENOMIC DNA]</scope>
    <source>
        <strain evidence="9 10">RBP-1</strain>
    </source>
</reference>
<protein>
    <submittedName>
        <fullName evidence="9">MATE family efflux transporter</fullName>
    </submittedName>
</protein>
<feature type="transmembrane region" description="Helical" evidence="8">
    <location>
        <begin position="244"/>
        <end position="268"/>
    </location>
</feature>
<dbReference type="GO" id="GO:0042910">
    <property type="term" value="F:xenobiotic transmembrane transporter activity"/>
    <property type="evidence" value="ECO:0007669"/>
    <property type="project" value="InterPro"/>
</dbReference>
<keyword evidence="10" id="KW-1185">Reference proteome</keyword>
<organism evidence="9 10">
    <name type="scientific">Ramlibacter lithotrophicus</name>
    <dbReference type="NCBI Taxonomy" id="2606681"/>
    <lineage>
        <taxon>Bacteria</taxon>
        <taxon>Pseudomonadati</taxon>
        <taxon>Pseudomonadota</taxon>
        <taxon>Betaproteobacteria</taxon>
        <taxon>Burkholderiales</taxon>
        <taxon>Comamonadaceae</taxon>
        <taxon>Ramlibacter</taxon>
    </lineage>
</organism>
<evidence type="ECO:0000313" key="9">
    <source>
        <dbReference type="EMBL" id="NKE67010.1"/>
    </source>
</evidence>
<dbReference type="Proteomes" id="UP000521868">
    <property type="component" value="Unassembled WGS sequence"/>
</dbReference>
<evidence type="ECO:0000256" key="8">
    <source>
        <dbReference type="SAM" id="Phobius"/>
    </source>
</evidence>
<dbReference type="GO" id="GO:0005886">
    <property type="term" value="C:plasma membrane"/>
    <property type="evidence" value="ECO:0007669"/>
    <property type="project" value="UniProtKB-SubCell"/>
</dbReference>
<evidence type="ECO:0000256" key="6">
    <source>
        <dbReference type="ARBA" id="ARBA00023136"/>
    </source>
</evidence>
<dbReference type="InterPro" id="IPR052031">
    <property type="entry name" value="Membrane_Transporter-Flippase"/>
</dbReference>